<keyword evidence="1" id="KW-0677">Repeat</keyword>
<dbReference type="InterPro" id="IPR051685">
    <property type="entry name" value="Ycf3/AcsC/BcsC/TPR_MFPF"/>
</dbReference>
<feature type="compositionally biased region" description="Polar residues" evidence="4">
    <location>
        <begin position="22"/>
        <end position="31"/>
    </location>
</feature>
<dbReference type="InterPro" id="IPR019734">
    <property type="entry name" value="TPR_rpt"/>
</dbReference>
<sequence>MSLLMDALKKAELAKREGRSDSGLSSNSRVTENVPAGLTLEPLTPPSTTAASMPVVDASQTSGPAQSTAFTAPIDPLSHLPSHLESLDDAFLAEMETTAQRTSSVSARVAPAFPKPRTQPAMTSTAAAQPAFKKEPSTAQNLFAAKQPSPAVRNKNFTLLLGGLTTLAVIAIGGYFWWQLQPHSPRPAAALSHEVRQTNPSTTSTATAAVLPAPTFSAPMSPTTSQAVTAPVLLAANATATNSHDAADDSVIAKPKSHHRAFRQQRQDAKSIMDAAVDTNDPVHLTKAPQKVDPSLLRGFDAFNRGDLASARTEYTRALQSDPRNTDALHGLAAIAQKQGHWDQAAWGYQKILEANPQDAVALAALINIRGQADPATAESRLKTLTAAQPELAAPAFSLGNLYARQGRWNEAQQAYFQAYNAEPSNPDILYNLAISLEHIRQTRLAAQYYDQAISAAKTHPASFDSAQAAARMQALQP</sequence>
<dbReference type="STRING" id="1565605.PG1C_10315"/>
<evidence type="ECO:0000313" key="7">
    <source>
        <dbReference type="Proteomes" id="UP000061603"/>
    </source>
</evidence>
<dbReference type="PATRIC" id="fig|1565605.3.peg.2196"/>
<accession>A0A0C5J9V7</accession>
<feature type="repeat" description="TPR" evidence="3">
    <location>
        <begin position="326"/>
        <end position="359"/>
    </location>
</feature>
<evidence type="ECO:0000313" key="6">
    <source>
        <dbReference type="EMBL" id="AJP48725.1"/>
    </source>
</evidence>
<feature type="repeat" description="TPR" evidence="3">
    <location>
        <begin position="393"/>
        <end position="426"/>
    </location>
</feature>
<gene>
    <name evidence="6" type="ORF">PG1C_10315</name>
</gene>
<dbReference type="SMART" id="SM00028">
    <property type="entry name" value="TPR"/>
    <property type="match status" value="4"/>
</dbReference>
<feature type="compositionally biased region" description="Low complexity" evidence="4">
    <location>
        <begin position="38"/>
        <end position="49"/>
    </location>
</feature>
<dbReference type="Pfam" id="PF14559">
    <property type="entry name" value="TPR_19"/>
    <property type="match status" value="1"/>
</dbReference>
<dbReference type="EMBL" id="CP010554">
    <property type="protein sequence ID" value="AJP48725.1"/>
    <property type="molecule type" value="Genomic_DNA"/>
</dbReference>
<keyword evidence="5" id="KW-1133">Transmembrane helix</keyword>
<protein>
    <submittedName>
        <fullName evidence="6">Uncharacterized protein</fullName>
    </submittedName>
</protein>
<evidence type="ECO:0000256" key="2">
    <source>
        <dbReference type="ARBA" id="ARBA00022803"/>
    </source>
</evidence>
<dbReference type="InterPro" id="IPR011990">
    <property type="entry name" value="TPR-like_helical_dom_sf"/>
</dbReference>
<organism evidence="6 7">
    <name type="scientific">Rugosibacter aromaticivorans</name>
    <dbReference type="NCBI Taxonomy" id="1565605"/>
    <lineage>
        <taxon>Bacteria</taxon>
        <taxon>Pseudomonadati</taxon>
        <taxon>Pseudomonadota</taxon>
        <taxon>Betaproteobacteria</taxon>
        <taxon>Nitrosomonadales</taxon>
        <taxon>Sterolibacteriaceae</taxon>
        <taxon>Rugosibacter</taxon>
    </lineage>
</organism>
<proteinExistence type="predicted"/>
<evidence type="ECO:0000256" key="3">
    <source>
        <dbReference type="PROSITE-ProRule" id="PRU00339"/>
    </source>
</evidence>
<keyword evidence="5" id="KW-0472">Membrane</keyword>
<dbReference type="Proteomes" id="UP000061603">
    <property type="component" value="Chromosome"/>
</dbReference>
<feature type="transmembrane region" description="Helical" evidence="5">
    <location>
        <begin position="157"/>
        <end position="178"/>
    </location>
</feature>
<keyword evidence="7" id="KW-1185">Reference proteome</keyword>
<name>A0A0C5J9V7_9PROT</name>
<dbReference type="AlphaFoldDB" id="A0A0C5J9V7"/>
<evidence type="ECO:0000256" key="5">
    <source>
        <dbReference type="SAM" id="Phobius"/>
    </source>
</evidence>
<reference evidence="6 7" key="1">
    <citation type="journal article" date="2015" name="Genome Announc.">
        <title>Complete Genome Sequence of a Novel Bacterium within the Family Rhodocyclaceae That Degrades Polycyclic Aromatic Hydrocarbons.</title>
        <authorList>
            <person name="Singleton D.R."/>
            <person name="Dickey A.N."/>
            <person name="Scholl E.H."/>
            <person name="Wright F.A."/>
            <person name="Aitken M.D."/>
        </authorList>
    </citation>
    <scope>NUCLEOTIDE SEQUENCE [LARGE SCALE GENOMIC DNA]</scope>
    <source>
        <strain evidence="7">PG1-Ca6</strain>
    </source>
</reference>
<dbReference type="PANTHER" id="PTHR44943">
    <property type="entry name" value="CELLULOSE SYNTHASE OPERON PROTEIN C"/>
    <property type="match status" value="1"/>
</dbReference>
<evidence type="ECO:0000256" key="1">
    <source>
        <dbReference type="ARBA" id="ARBA00022737"/>
    </source>
</evidence>
<dbReference type="Gene3D" id="1.25.40.10">
    <property type="entry name" value="Tetratricopeptide repeat domain"/>
    <property type="match status" value="2"/>
</dbReference>
<feature type="region of interest" description="Disordered" evidence="4">
    <location>
        <begin position="13"/>
        <end position="74"/>
    </location>
</feature>
<dbReference type="Pfam" id="PF13414">
    <property type="entry name" value="TPR_11"/>
    <property type="match status" value="1"/>
</dbReference>
<dbReference type="RefSeq" id="WP_202634732.1">
    <property type="nucleotide sequence ID" value="NZ_CP010554.1"/>
</dbReference>
<dbReference type="PANTHER" id="PTHR44943:SF8">
    <property type="entry name" value="TPR REPEAT-CONTAINING PROTEIN MJ0263"/>
    <property type="match status" value="1"/>
</dbReference>
<keyword evidence="5" id="KW-0812">Transmembrane</keyword>
<dbReference type="SUPFAM" id="SSF48452">
    <property type="entry name" value="TPR-like"/>
    <property type="match status" value="1"/>
</dbReference>
<dbReference type="PROSITE" id="PS50005">
    <property type="entry name" value="TPR"/>
    <property type="match status" value="2"/>
</dbReference>
<keyword evidence="2 3" id="KW-0802">TPR repeat</keyword>
<dbReference type="KEGG" id="rbu:PG1C_10315"/>
<evidence type="ECO:0000256" key="4">
    <source>
        <dbReference type="SAM" id="MobiDB-lite"/>
    </source>
</evidence>
<dbReference type="HOGENOM" id="CLU_040794_0_0_4"/>
<feature type="compositionally biased region" description="Polar residues" evidence="4">
    <location>
        <begin position="58"/>
        <end position="70"/>
    </location>
</feature>